<dbReference type="HOGENOM" id="CLU_057180_0_0_9"/>
<evidence type="ECO:0000256" key="5">
    <source>
        <dbReference type="ARBA" id="ARBA00022777"/>
    </source>
</evidence>
<evidence type="ECO:0000313" key="11">
    <source>
        <dbReference type="EMBL" id="ABW18753.1"/>
    </source>
</evidence>
<dbReference type="RefSeq" id="WP_012159065.1">
    <property type="nucleotide sequence ID" value="NC_009922.1"/>
</dbReference>
<keyword evidence="3 8" id="KW-0808">Transferase</keyword>
<dbReference type="eggNOG" id="COG0237">
    <property type="taxonomic scope" value="Bacteria"/>
</dbReference>
<evidence type="ECO:0000256" key="6">
    <source>
        <dbReference type="ARBA" id="ARBA00022840"/>
    </source>
</evidence>
<comment type="function">
    <text evidence="8">Catalyzes the phosphorylation of the 3'-hydroxyl group of dephosphocoenzyme A to form coenzyme A.</text>
</comment>
<keyword evidence="7 8" id="KW-0173">Coenzyme A biosynthesis</keyword>
<dbReference type="SUPFAM" id="SSF52540">
    <property type="entry name" value="P-loop containing nucleoside triphosphate hydrolases"/>
    <property type="match status" value="1"/>
</dbReference>
<keyword evidence="12" id="KW-1185">Reference proteome</keyword>
<dbReference type="HAMAP" id="MF_00376">
    <property type="entry name" value="Dephospho_CoA_kinase"/>
    <property type="match status" value="1"/>
</dbReference>
<dbReference type="GO" id="GO:0005524">
    <property type="term" value="F:ATP binding"/>
    <property type="evidence" value="ECO:0007669"/>
    <property type="project" value="UniProtKB-UniRule"/>
</dbReference>
<evidence type="ECO:0000313" key="12">
    <source>
        <dbReference type="Proteomes" id="UP000000269"/>
    </source>
</evidence>
<dbReference type="Gene3D" id="3.40.50.300">
    <property type="entry name" value="P-loop containing nucleotide triphosphate hydrolases"/>
    <property type="match status" value="1"/>
</dbReference>
<evidence type="ECO:0000256" key="10">
    <source>
        <dbReference type="SAM" id="Coils"/>
    </source>
</evidence>
<evidence type="ECO:0000256" key="9">
    <source>
        <dbReference type="NCBIfam" id="TIGR00152"/>
    </source>
</evidence>
<evidence type="ECO:0000256" key="2">
    <source>
        <dbReference type="ARBA" id="ARBA00022490"/>
    </source>
</evidence>
<reference evidence="12" key="1">
    <citation type="submission" date="2007-10" db="EMBL/GenBank/DDBJ databases">
        <title>Complete genome of Alkaliphilus oremlandii OhILAs.</title>
        <authorList>
            <person name="Copeland A."/>
            <person name="Lucas S."/>
            <person name="Lapidus A."/>
            <person name="Barry K."/>
            <person name="Detter J.C."/>
            <person name="Glavina del Rio T."/>
            <person name="Hammon N."/>
            <person name="Israni S."/>
            <person name="Dalin E."/>
            <person name="Tice H."/>
            <person name="Pitluck S."/>
            <person name="Chain P."/>
            <person name="Malfatti S."/>
            <person name="Shin M."/>
            <person name="Vergez L."/>
            <person name="Schmutz J."/>
            <person name="Larimer F."/>
            <person name="Land M."/>
            <person name="Hauser L."/>
            <person name="Kyrpides N."/>
            <person name="Mikhailova N."/>
            <person name="Stolz J.F."/>
            <person name="Dawson A."/>
            <person name="Fisher E."/>
            <person name="Crable B."/>
            <person name="Perera E."/>
            <person name="Lisak J."/>
            <person name="Ranganathan M."/>
            <person name="Basu P."/>
            <person name="Richardson P."/>
        </authorList>
    </citation>
    <scope>NUCLEOTIDE SEQUENCE [LARGE SCALE GENOMIC DNA]</scope>
    <source>
        <strain evidence="12">OhILAs</strain>
    </source>
</reference>
<accession>A8MF84</accession>
<keyword evidence="6 8" id="KW-0067">ATP-binding</keyword>
<dbReference type="PANTHER" id="PTHR10695">
    <property type="entry name" value="DEPHOSPHO-COA KINASE-RELATED"/>
    <property type="match status" value="1"/>
</dbReference>
<dbReference type="KEGG" id="aoe:Clos_1207"/>
<dbReference type="Proteomes" id="UP000000269">
    <property type="component" value="Chromosome"/>
</dbReference>
<keyword evidence="10" id="KW-0175">Coiled coil</keyword>
<dbReference type="FunFam" id="3.40.50.300:FF:000991">
    <property type="entry name" value="Dephospho-CoA kinase"/>
    <property type="match status" value="1"/>
</dbReference>
<dbReference type="NCBIfam" id="TIGR00152">
    <property type="entry name" value="dephospho-CoA kinase"/>
    <property type="match status" value="1"/>
</dbReference>
<dbReference type="GO" id="GO:0004140">
    <property type="term" value="F:dephospho-CoA kinase activity"/>
    <property type="evidence" value="ECO:0007669"/>
    <property type="project" value="UniProtKB-UniRule"/>
</dbReference>
<evidence type="ECO:0000256" key="8">
    <source>
        <dbReference type="HAMAP-Rule" id="MF_00376"/>
    </source>
</evidence>
<dbReference type="GO" id="GO:0015937">
    <property type="term" value="P:coenzyme A biosynthetic process"/>
    <property type="evidence" value="ECO:0007669"/>
    <property type="project" value="UniProtKB-UniRule"/>
</dbReference>
<dbReference type="CDD" id="cd02022">
    <property type="entry name" value="DPCK"/>
    <property type="match status" value="1"/>
</dbReference>
<proteinExistence type="inferred from homology"/>
<feature type="binding site" evidence="8">
    <location>
        <begin position="27"/>
        <end position="32"/>
    </location>
    <ligand>
        <name>ATP</name>
        <dbReference type="ChEBI" id="CHEBI:30616"/>
    </ligand>
</feature>
<dbReference type="PROSITE" id="PS51219">
    <property type="entry name" value="DPCK"/>
    <property type="match status" value="1"/>
</dbReference>
<gene>
    <name evidence="8" type="primary">coaE</name>
    <name evidence="11" type="ordered locus">Clos_1207</name>
</gene>
<dbReference type="InterPro" id="IPR027417">
    <property type="entry name" value="P-loop_NTPase"/>
</dbReference>
<dbReference type="GO" id="GO:0005737">
    <property type="term" value="C:cytoplasm"/>
    <property type="evidence" value="ECO:0007669"/>
    <property type="project" value="UniProtKB-SubCell"/>
</dbReference>
<dbReference type="PANTHER" id="PTHR10695:SF46">
    <property type="entry name" value="BIFUNCTIONAL COENZYME A SYNTHASE-RELATED"/>
    <property type="match status" value="1"/>
</dbReference>
<dbReference type="InterPro" id="IPR001977">
    <property type="entry name" value="Depp_CoAkinase"/>
</dbReference>
<evidence type="ECO:0000256" key="7">
    <source>
        <dbReference type="ARBA" id="ARBA00022993"/>
    </source>
</evidence>
<comment type="catalytic activity">
    <reaction evidence="8">
        <text>3'-dephospho-CoA + ATP = ADP + CoA + H(+)</text>
        <dbReference type="Rhea" id="RHEA:18245"/>
        <dbReference type="ChEBI" id="CHEBI:15378"/>
        <dbReference type="ChEBI" id="CHEBI:30616"/>
        <dbReference type="ChEBI" id="CHEBI:57287"/>
        <dbReference type="ChEBI" id="CHEBI:57328"/>
        <dbReference type="ChEBI" id="CHEBI:456216"/>
        <dbReference type="EC" id="2.7.1.24"/>
    </reaction>
</comment>
<dbReference type="AlphaFoldDB" id="A8MF84"/>
<dbReference type="UniPathway" id="UPA00241">
    <property type="reaction ID" value="UER00356"/>
</dbReference>
<dbReference type="Pfam" id="PF01121">
    <property type="entry name" value="CoaE"/>
    <property type="match status" value="1"/>
</dbReference>
<evidence type="ECO:0000256" key="3">
    <source>
        <dbReference type="ARBA" id="ARBA00022679"/>
    </source>
</evidence>
<dbReference type="EC" id="2.7.1.24" evidence="8 9"/>
<keyword evidence="2 8" id="KW-0963">Cytoplasm</keyword>
<keyword evidence="5 8" id="KW-0418">Kinase</keyword>
<dbReference type="EMBL" id="CP000853">
    <property type="protein sequence ID" value="ABW18753.1"/>
    <property type="molecule type" value="Genomic_DNA"/>
</dbReference>
<sequence>MQTIGMMRSKMGSDSMVRTIGLTGGIASGKSTASSILKKFGASIIDADKIARKVVEKGKPALKEIVEFFGADLLLEDGTLDRKKLGTLVFNDSILLEELNRITHPHIYQEIIDEINWYKKTDHNHVIILDAALLIEMKLMDLVEEVWLISVPEEIQLARLMERENISLEDAKKRVKAQMALEEKKQYAHRIIDNSKDVVYLKSQLEEIWNRLI</sequence>
<name>A8MF84_ALKOO</name>
<dbReference type="STRING" id="350688.Clos_1207"/>
<organism evidence="11 12">
    <name type="scientific">Alkaliphilus oremlandii (strain OhILAs)</name>
    <name type="common">Clostridium oremlandii (strain OhILAs)</name>
    <dbReference type="NCBI Taxonomy" id="350688"/>
    <lineage>
        <taxon>Bacteria</taxon>
        <taxon>Bacillati</taxon>
        <taxon>Bacillota</taxon>
        <taxon>Clostridia</taxon>
        <taxon>Peptostreptococcales</taxon>
        <taxon>Natronincolaceae</taxon>
        <taxon>Alkaliphilus</taxon>
    </lineage>
</organism>
<comment type="pathway">
    <text evidence="8">Cofactor biosynthesis; coenzyme A biosynthesis; CoA from (R)-pantothenate: step 5/5.</text>
</comment>
<protein>
    <recommendedName>
        <fullName evidence="8 9">Dephospho-CoA kinase</fullName>
        <ecNumber evidence="8 9">2.7.1.24</ecNumber>
    </recommendedName>
    <alternativeName>
        <fullName evidence="8">Dephosphocoenzyme A kinase</fullName>
    </alternativeName>
</protein>
<evidence type="ECO:0000256" key="1">
    <source>
        <dbReference type="ARBA" id="ARBA00009018"/>
    </source>
</evidence>
<comment type="subcellular location">
    <subcellularLocation>
        <location evidence="8">Cytoplasm</location>
    </subcellularLocation>
</comment>
<feature type="coiled-coil region" evidence="10">
    <location>
        <begin position="158"/>
        <end position="185"/>
    </location>
</feature>
<evidence type="ECO:0000256" key="4">
    <source>
        <dbReference type="ARBA" id="ARBA00022741"/>
    </source>
</evidence>
<comment type="similarity">
    <text evidence="1 8">Belongs to the CoaE family.</text>
</comment>
<keyword evidence="4 8" id="KW-0547">Nucleotide-binding</keyword>